<feature type="transmembrane region" description="Helical" evidence="1">
    <location>
        <begin position="175"/>
        <end position="199"/>
    </location>
</feature>
<gene>
    <name evidence="2" type="ORF">BAU17_07485</name>
</gene>
<keyword evidence="3" id="KW-1185">Reference proteome</keyword>
<evidence type="ECO:0008006" key="4">
    <source>
        <dbReference type="Google" id="ProtNLM"/>
    </source>
</evidence>
<feature type="transmembrane region" description="Helical" evidence="1">
    <location>
        <begin position="251"/>
        <end position="270"/>
    </location>
</feature>
<sequence>MGVLITNEWIKLSKKKSTWIMLVMLVMMVFGLTWVMRIASSGEMLANDNFSRLTDMTSFLNLFVVIVAASMLAEEFSRGTIKFLLIRPYSRTQILAAKFITAFLYAVVGTVILFVSSFIASNLLLTAESPMNVVEGFNGASALIVALSYAGTNLLLILLYLSLTIFISAVIRSQSLAVGLGIGVLFGSSMINGLLTLAMQKYPWLKWNMFNMLNIKNLLPEAMGESLGTAGMSVSVEGSGALDLYLSYGQMAFSLLIYSLVIYIVTNWLFNKRDVALS</sequence>
<comment type="caution">
    <text evidence="2">The sequence shown here is derived from an EMBL/GenBank/DDBJ whole genome shotgun (WGS) entry which is preliminary data.</text>
</comment>
<dbReference type="Proteomes" id="UP000782705">
    <property type="component" value="Unassembled WGS sequence"/>
</dbReference>
<feature type="transmembrane region" description="Helical" evidence="1">
    <location>
        <begin position="140"/>
        <end position="163"/>
    </location>
</feature>
<accession>A0ABQ6Z301</accession>
<feature type="transmembrane region" description="Helical" evidence="1">
    <location>
        <begin position="56"/>
        <end position="73"/>
    </location>
</feature>
<reference evidence="2 3" key="1">
    <citation type="submission" date="2016-06" db="EMBL/GenBank/DDBJ databases">
        <title>Four novel species of enterococci isolated from chicken manure.</title>
        <authorList>
            <person name="Van Tyne D."/>
        </authorList>
    </citation>
    <scope>NUCLEOTIDE SEQUENCE [LARGE SCALE GENOMIC DNA]</scope>
    <source>
        <strain evidence="2 3">CU12B</strain>
    </source>
</reference>
<evidence type="ECO:0000256" key="1">
    <source>
        <dbReference type="SAM" id="Phobius"/>
    </source>
</evidence>
<feature type="transmembrane region" description="Helical" evidence="1">
    <location>
        <begin position="19"/>
        <end position="36"/>
    </location>
</feature>
<feature type="transmembrane region" description="Helical" evidence="1">
    <location>
        <begin position="94"/>
        <end position="120"/>
    </location>
</feature>
<dbReference type="PANTHER" id="PTHR37305:SF1">
    <property type="entry name" value="MEMBRANE PROTEIN"/>
    <property type="match status" value="1"/>
</dbReference>
<evidence type="ECO:0000313" key="3">
    <source>
        <dbReference type="Proteomes" id="UP000782705"/>
    </source>
</evidence>
<organism evidence="2 3">
    <name type="scientific">Candidatus Enterococcus willemsii</name>
    <dbReference type="NCBI Taxonomy" id="1857215"/>
    <lineage>
        <taxon>Bacteria</taxon>
        <taxon>Bacillati</taxon>
        <taxon>Bacillota</taxon>
        <taxon>Bacilli</taxon>
        <taxon>Lactobacillales</taxon>
        <taxon>Enterococcaceae</taxon>
        <taxon>Enterococcus</taxon>
    </lineage>
</organism>
<keyword evidence="1" id="KW-0472">Membrane</keyword>
<keyword evidence="1" id="KW-1133">Transmembrane helix</keyword>
<dbReference type="RefSeq" id="WP_161901198.1">
    <property type="nucleotide sequence ID" value="NZ_MAEL01000014.1"/>
</dbReference>
<dbReference type="Pfam" id="PF12730">
    <property type="entry name" value="ABC2_membrane_4"/>
    <property type="match status" value="1"/>
</dbReference>
<dbReference type="PANTHER" id="PTHR37305">
    <property type="entry name" value="INTEGRAL MEMBRANE PROTEIN-RELATED"/>
    <property type="match status" value="1"/>
</dbReference>
<dbReference type="EMBL" id="MAEL01000014">
    <property type="protein sequence ID" value="KAF1305522.1"/>
    <property type="molecule type" value="Genomic_DNA"/>
</dbReference>
<evidence type="ECO:0000313" key="2">
    <source>
        <dbReference type="EMBL" id="KAF1305522.1"/>
    </source>
</evidence>
<proteinExistence type="predicted"/>
<keyword evidence="1" id="KW-0812">Transmembrane</keyword>
<protein>
    <recommendedName>
        <fullName evidence="4">ABC transporter permease</fullName>
    </recommendedName>
</protein>
<name>A0ABQ6Z301_9ENTE</name>